<keyword evidence="10" id="KW-0282">Flagellum</keyword>
<sequence>MSFTHVMDVSATGLSAQRIRIGAISSNLANAQTTRTADGGPYQRKDVVFEQVMKGEYAGGVRVQRVIDDEKPPTLKYEPDHPDANEEGYVAYPNVNPIEEMVNMLEASKSYEANATVFETAKQLALRALEIGRA</sequence>
<evidence type="ECO:0000256" key="1">
    <source>
        <dbReference type="ARBA" id="ARBA00004117"/>
    </source>
</evidence>
<dbReference type="Pfam" id="PF06429">
    <property type="entry name" value="Flg_bbr_C"/>
    <property type="match status" value="1"/>
</dbReference>
<comment type="subunit">
    <text evidence="5 6">The basal body constitutes a major portion of the flagellar organelle and consists of four rings (L,P,S, and M) mounted on a central rod. The rod consists of about 26 subunits of FlgG in the distal portion, and FlgB, FlgC and FlgF are thought to build up the proximal portion of the rod with about 6 subunits each.</text>
</comment>
<dbReference type="PANTHER" id="PTHR30435">
    <property type="entry name" value="FLAGELLAR PROTEIN"/>
    <property type="match status" value="1"/>
</dbReference>
<dbReference type="InterPro" id="IPR001444">
    <property type="entry name" value="Flag_bb_rod_N"/>
</dbReference>
<keyword evidence="11" id="KW-1185">Reference proteome</keyword>
<evidence type="ECO:0000256" key="3">
    <source>
        <dbReference type="ARBA" id="ARBA00017941"/>
    </source>
</evidence>
<feature type="compositionally biased region" description="Basic and acidic residues" evidence="7">
    <location>
        <begin position="69"/>
        <end position="84"/>
    </location>
</feature>
<evidence type="ECO:0000259" key="9">
    <source>
        <dbReference type="Pfam" id="PF06429"/>
    </source>
</evidence>
<evidence type="ECO:0000256" key="2">
    <source>
        <dbReference type="ARBA" id="ARBA00009677"/>
    </source>
</evidence>
<dbReference type="EMBL" id="CP035108">
    <property type="protein sequence ID" value="QAR34058.1"/>
    <property type="molecule type" value="Genomic_DNA"/>
</dbReference>
<dbReference type="NCBIfam" id="TIGR01395">
    <property type="entry name" value="FlgC"/>
    <property type="match status" value="1"/>
</dbReference>
<evidence type="ECO:0000313" key="10">
    <source>
        <dbReference type="EMBL" id="QAR34058.1"/>
    </source>
</evidence>
<dbReference type="InterPro" id="IPR006299">
    <property type="entry name" value="FlgC"/>
</dbReference>
<keyword evidence="10" id="KW-0966">Cell projection</keyword>
<evidence type="ECO:0000256" key="4">
    <source>
        <dbReference type="ARBA" id="ARBA00023143"/>
    </source>
</evidence>
<dbReference type="Proteomes" id="UP000287502">
    <property type="component" value="Chromosome"/>
</dbReference>
<keyword evidence="4 6" id="KW-0975">Bacterial flagellum</keyword>
<accession>A0A3R5XYT1</accession>
<evidence type="ECO:0000256" key="7">
    <source>
        <dbReference type="SAM" id="MobiDB-lite"/>
    </source>
</evidence>
<feature type="domain" description="Flagellar basal-body/hook protein C-terminal" evidence="9">
    <location>
        <begin position="87"/>
        <end position="130"/>
    </location>
</feature>
<reference evidence="10 11" key="1">
    <citation type="submission" date="2019-01" db="EMBL/GenBank/DDBJ databases">
        <title>Geovibrio thiophilus DSM 11263, complete genome.</title>
        <authorList>
            <person name="Spring S."/>
            <person name="Bunk B."/>
            <person name="Sproer C."/>
        </authorList>
    </citation>
    <scope>NUCLEOTIDE SEQUENCE [LARGE SCALE GENOMIC DNA]</scope>
    <source>
        <strain evidence="10 11">DSM 11263</strain>
    </source>
</reference>
<dbReference type="GO" id="GO:0071978">
    <property type="term" value="P:bacterial-type flagellum-dependent swarming motility"/>
    <property type="evidence" value="ECO:0007669"/>
    <property type="project" value="TreeGrafter"/>
</dbReference>
<dbReference type="InterPro" id="IPR010930">
    <property type="entry name" value="Flg_bb/hook_C_dom"/>
</dbReference>
<protein>
    <recommendedName>
        <fullName evidence="3 6">Flagellar basal-body rod protein FlgC</fullName>
    </recommendedName>
</protein>
<feature type="domain" description="Flagellar basal body rod protein N-terminal" evidence="8">
    <location>
        <begin position="7"/>
        <end position="34"/>
    </location>
</feature>
<name>A0A3R5XYT1_9BACT</name>
<feature type="region of interest" description="Disordered" evidence="7">
    <location>
        <begin position="69"/>
        <end position="88"/>
    </location>
</feature>
<dbReference type="AlphaFoldDB" id="A0A3R5XYT1"/>
<evidence type="ECO:0000256" key="6">
    <source>
        <dbReference type="RuleBase" id="RU362062"/>
    </source>
</evidence>
<dbReference type="Pfam" id="PF00460">
    <property type="entry name" value="Flg_bb_rod"/>
    <property type="match status" value="1"/>
</dbReference>
<evidence type="ECO:0000313" key="11">
    <source>
        <dbReference type="Proteomes" id="UP000287502"/>
    </source>
</evidence>
<comment type="subcellular location">
    <subcellularLocation>
        <location evidence="1 6">Bacterial flagellum basal body</location>
    </subcellularLocation>
</comment>
<gene>
    <name evidence="10" type="primary">flgC</name>
    <name evidence="10" type="ORF">EP073_11780</name>
</gene>
<comment type="similarity">
    <text evidence="2">Belongs to the flagella basal body rod proteins family.</text>
</comment>
<evidence type="ECO:0000259" key="8">
    <source>
        <dbReference type="Pfam" id="PF00460"/>
    </source>
</evidence>
<organism evidence="10 11">
    <name type="scientific">Geovibrio thiophilus</name>
    <dbReference type="NCBI Taxonomy" id="139438"/>
    <lineage>
        <taxon>Bacteria</taxon>
        <taxon>Pseudomonadati</taxon>
        <taxon>Deferribacterota</taxon>
        <taxon>Deferribacteres</taxon>
        <taxon>Deferribacterales</taxon>
        <taxon>Geovibrionaceae</taxon>
        <taxon>Geovibrio</taxon>
    </lineage>
</organism>
<dbReference type="PANTHER" id="PTHR30435:SF2">
    <property type="entry name" value="FLAGELLAR BASAL-BODY ROD PROTEIN FLGC"/>
    <property type="match status" value="1"/>
</dbReference>
<proteinExistence type="inferred from homology"/>
<dbReference type="OrthoDB" id="9794148at2"/>
<evidence type="ECO:0000256" key="5">
    <source>
        <dbReference type="ARBA" id="ARBA00025933"/>
    </source>
</evidence>
<dbReference type="KEGG" id="gtl:EP073_11780"/>
<dbReference type="GO" id="GO:0030694">
    <property type="term" value="C:bacterial-type flagellum basal body, rod"/>
    <property type="evidence" value="ECO:0007669"/>
    <property type="project" value="UniProtKB-UniRule"/>
</dbReference>
<dbReference type="RefSeq" id="WP_128467356.1">
    <property type="nucleotide sequence ID" value="NZ_CP035108.1"/>
</dbReference>
<keyword evidence="10" id="KW-0969">Cilium</keyword>